<comment type="caution">
    <text evidence="2">The sequence shown here is derived from an EMBL/GenBank/DDBJ whole genome shotgun (WGS) entry which is preliminary data.</text>
</comment>
<dbReference type="Gene3D" id="2.40.128.270">
    <property type="match status" value="1"/>
</dbReference>
<evidence type="ECO:0000313" key="2">
    <source>
        <dbReference type="EMBL" id="MCZ4221892.1"/>
    </source>
</evidence>
<dbReference type="Proteomes" id="UP001144341">
    <property type="component" value="Unassembled WGS sequence"/>
</dbReference>
<dbReference type="InterPro" id="IPR038670">
    <property type="entry name" value="HslJ-like_sf"/>
</dbReference>
<dbReference type="PANTHER" id="PTHR35535">
    <property type="entry name" value="HEAT SHOCK PROTEIN HSLJ"/>
    <property type="match status" value="1"/>
</dbReference>
<sequence length="112" mass="12520">MDPNSFKNTKWELTQLTGKILPQNAKATLNFNDSLNVTGKSFCNNYGGRLEIKDNQVKLKNVYGTKMFCEETASEENAFLNALNEVNGAKVVDGKLELRKGDQTLLVFTEVN</sequence>
<gene>
    <name evidence="2" type="ORF">O0931_01125</name>
</gene>
<dbReference type="Pfam" id="PF03724">
    <property type="entry name" value="META"/>
    <property type="match status" value="1"/>
</dbReference>
<feature type="domain" description="DUF306" evidence="1">
    <location>
        <begin position="5"/>
        <end position="108"/>
    </location>
</feature>
<accession>A0ABT4KSI5</accession>
<dbReference type="RefSeq" id="WP_269413724.1">
    <property type="nucleotide sequence ID" value="NZ_JAPWGL010000001.1"/>
</dbReference>
<reference evidence="2" key="1">
    <citation type="submission" date="2022-12" db="EMBL/GenBank/DDBJ databases">
        <title>Genome sequence of SJ11.</title>
        <authorList>
            <person name="Woo H."/>
        </authorList>
    </citation>
    <scope>NUCLEOTIDE SEQUENCE</scope>
    <source>
        <strain evidence="2">SJ11</strain>
    </source>
</reference>
<dbReference type="InterPro" id="IPR005184">
    <property type="entry name" value="DUF306_Meta_HslJ"/>
</dbReference>
<protein>
    <submittedName>
        <fullName evidence="2">META domain-containing protein</fullName>
    </submittedName>
</protein>
<name>A0ABT4KSI5_9SPHI</name>
<dbReference type="EMBL" id="JAPWGL010000001">
    <property type="protein sequence ID" value="MCZ4221892.1"/>
    <property type="molecule type" value="Genomic_DNA"/>
</dbReference>
<organism evidence="2 3">
    <name type="scientific">Pedobacter rhodius</name>
    <dbReference type="NCBI Taxonomy" id="3004098"/>
    <lineage>
        <taxon>Bacteria</taxon>
        <taxon>Pseudomonadati</taxon>
        <taxon>Bacteroidota</taxon>
        <taxon>Sphingobacteriia</taxon>
        <taxon>Sphingobacteriales</taxon>
        <taxon>Sphingobacteriaceae</taxon>
        <taxon>Pedobacter</taxon>
    </lineage>
</organism>
<dbReference type="InterPro" id="IPR053147">
    <property type="entry name" value="Hsp_HslJ-like"/>
</dbReference>
<proteinExistence type="predicted"/>
<evidence type="ECO:0000259" key="1">
    <source>
        <dbReference type="Pfam" id="PF03724"/>
    </source>
</evidence>
<evidence type="ECO:0000313" key="3">
    <source>
        <dbReference type="Proteomes" id="UP001144341"/>
    </source>
</evidence>
<keyword evidence="3" id="KW-1185">Reference proteome</keyword>
<dbReference type="PANTHER" id="PTHR35535:SF1">
    <property type="entry name" value="HEAT SHOCK PROTEIN HSLJ"/>
    <property type="match status" value="1"/>
</dbReference>